<dbReference type="VEuPathDB" id="VectorBase:GAUT018183"/>
<evidence type="ECO:0000313" key="1">
    <source>
        <dbReference type="EnsemblMetazoa" id="GAUT018183-PA"/>
    </source>
</evidence>
<reference evidence="1" key="1">
    <citation type="submission" date="2020-05" db="UniProtKB">
        <authorList>
            <consortium name="EnsemblMetazoa"/>
        </authorList>
    </citation>
    <scope>IDENTIFICATION</scope>
    <source>
        <strain evidence="1">TTRI</strain>
    </source>
</reference>
<proteinExistence type="predicted"/>
<evidence type="ECO:0000313" key="2">
    <source>
        <dbReference type="Proteomes" id="UP000078200"/>
    </source>
</evidence>
<protein>
    <submittedName>
        <fullName evidence="1">Uncharacterized protein</fullName>
    </submittedName>
</protein>
<name>A0A1A9UWL7_GLOAU</name>
<dbReference type="AlphaFoldDB" id="A0A1A9UWL7"/>
<dbReference type="Proteomes" id="UP000078200">
    <property type="component" value="Unassembled WGS sequence"/>
</dbReference>
<keyword evidence="2" id="KW-1185">Reference proteome</keyword>
<sequence length="216" mass="23795">MMYTVDKIYKGAIHINLIFWRAGGEEVNAKGMNDMSIKTGGSSEMAIAQVLCKINSFASLPTGCKDLQKCFQNIPGAIILHETIVRDNVGFNFYTQRFFKLPFEDLEATKCIIALTATLGAIRETRIDLRLPTSVYSYEKLSKFLLQLALAGNDHLDKWIKSPILGIKDDRPGSAGVNCKKTGSVGDTSYAPIRFVSFIVKAGLANFKDSAKSNLD</sequence>
<dbReference type="EnsemblMetazoa" id="GAUT018183-RA">
    <property type="protein sequence ID" value="GAUT018183-PA"/>
    <property type="gene ID" value="GAUT018183"/>
</dbReference>
<accession>A0A1A9UWL7</accession>
<organism evidence="1 2">
    <name type="scientific">Glossina austeni</name>
    <name type="common">Savannah tsetse fly</name>
    <dbReference type="NCBI Taxonomy" id="7395"/>
    <lineage>
        <taxon>Eukaryota</taxon>
        <taxon>Metazoa</taxon>
        <taxon>Ecdysozoa</taxon>
        <taxon>Arthropoda</taxon>
        <taxon>Hexapoda</taxon>
        <taxon>Insecta</taxon>
        <taxon>Pterygota</taxon>
        <taxon>Neoptera</taxon>
        <taxon>Endopterygota</taxon>
        <taxon>Diptera</taxon>
        <taxon>Brachycera</taxon>
        <taxon>Muscomorpha</taxon>
        <taxon>Hippoboscoidea</taxon>
        <taxon>Glossinidae</taxon>
        <taxon>Glossina</taxon>
    </lineage>
</organism>